<dbReference type="GO" id="GO:0098796">
    <property type="term" value="C:membrane protein complex"/>
    <property type="evidence" value="ECO:0007669"/>
    <property type="project" value="UniProtKB-ARBA"/>
</dbReference>
<dbReference type="PROSITE" id="PS50893">
    <property type="entry name" value="ABC_TRANSPORTER_2"/>
    <property type="match status" value="1"/>
</dbReference>
<keyword evidence="3 5" id="KW-0067">ATP-binding</keyword>
<dbReference type="PANTHER" id="PTHR24220">
    <property type="entry name" value="IMPORT ATP-BINDING PROTEIN"/>
    <property type="match status" value="1"/>
</dbReference>
<dbReference type="SMART" id="SM00382">
    <property type="entry name" value="AAA"/>
    <property type="match status" value="1"/>
</dbReference>
<dbReference type="GO" id="GO:0005886">
    <property type="term" value="C:plasma membrane"/>
    <property type="evidence" value="ECO:0007669"/>
    <property type="project" value="TreeGrafter"/>
</dbReference>
<dbReference type="InterPro" id="IPR015854">
    <property type="entry name" value="ABC_transpr_LolD-like"/>
</dbReference>
<feature type="domain" description="ABC transporter" evidence="4">
    <location>
        <begin position="8"/>
        <end position="248"/>
    </location>
</feature>
<proteinExistence type="predicted"/>
<evidence type="ECO:0000256" key="2">
    <source>
        <dbReference type="ARBA" id="ARBA00022741"/>
    </source>
</evidence>
<dbReference type="PROSITE" id="PS00211">
    <property type="entry name" value="ABC_TRANSPORTER_1"/>
    <property type="match status" value="1"/>
</dbReference>
<keyword evidence="1" id="KW-0813">Transport</keyword>
<evidence type="ECO:0000313" key="6">
    <source>
        <dbReference type="Proteomes" id="UP001056756"/>
    </source>
</evidence>
<dbReference type="InterPro" id="IPR027417">
    <property type="entry name" value="P-loop_NTPase"/>
</dbReference>
<accession>A0A9J6ZKW8</accession>
<dbReference type="GO" id="GO:0016887">
    <property type="term" value="F:ATP hydrolysis activity"/>
    <property type="evidence" value="ECO:0007669"/>
    <property type="project" value="InterPro"/>
</dbReference>
<dbReference type="InterPro" id="IPR003439">
    <property type="entry name" value="ABC_transporter-like_ATP-bd"/>
</dbReference>
<dbReference type="GO" id="GO:0022857">
    <property type="term" value="F:transmembrane transporter activity"/>
    <property type="evidence" value="ECO:0007669"/>
    <property type="project" value="UniProtKB-ARBA"/>
</dbReference>
<name>A0A9J6ZKW8_9BACL</name>
<reference evidence="5" key="1">
    <citation type="submission" date="2022-05" db="EMBL/GenBank/DDBJ databases">
        <title>Novel bacterial taxa in a minimal lignocellulolytic consortium and its capacity to transform plastics disclosed by genome-resolved metagenomics.</title>
        <authorList>
            <person name="Rodriguez C.A.D."/>
            <person name="Diaz-Garcia L."/>
            <person name="Herrera K."/>
            <person name="Tarazona N.A."/>
            <person name="Sproer C."/>
            <person name="Overmann J."/>
            <person name="Jimenez D.J."/>
        </authorList>
    </citation>
    <scope>NUCLEOTIDE SEQUENCE</scope>
    <source>
        <strain evidence="5">MAG5</strain>
    </source>
</reference>
<dbReference type="Pfam" id="PF00005">
    <property type="entry name" value="ABC_tran"/>
    <property type="match status" value="1"/>
</dbReference>
<protein>
    <submittedName>
        <fullName evidence="5">ABC transporter ATP-binding protein</fullName>
    </submittedName>
</protein>
<evidence type="ECO:0000256" key="1">
    <source>
        <dbReference type="ARBA" id="ARBA00022448"/>
    </source>
</evidence>
<organism evidence="5 6">
    <name type="scientific">Candidatus Pristimantibacillus lignocellulolyticus</name>
    <dbReference type="NCBI Taxonomy" id="2994561"/>
    <lineage>
        <taxon>Bacteria</taxon>
        <taxon>Bacillati</taxon>
        <taxon>Bacillota</taxon>
        <taxon>Bacilli</taxon>
        <taxon>Bacillales</taxon>
        <taxon>Paenibacillaceae</taxon>
        <taxon>Candidatus Pristimantibacillus</taxon>
    </lineage>
</organism>
<dbReference type="AlphaFoldDB" id="A0A9J6ZKW8"/>
<dbReference type="SUPFAM" id="SSF52540">
    <property type="entry name" value="P-loop containing nucleoside triphosphate hydrolases"/>
    <property type="match status" value="1"/>
</dbReference>
<dbReference type="InterPro" id="IPR003593">
    <property type="entry name" value="AAA+_ATPase"/>
</dbReference>
<dbReference type="InterPro" id="IPR017911">
    <property type="entry name" value="MacB-like_ATP-bd"/>
</dbReference>
<dbReference type="Gene3D" id="3.40.50.300">
    <property type="entry name" value="P-loop containing nucleotide triphosphate hydrolases"/>
    <property type="match status" value="1"/>
</dbReference>
<dbReference type="InterPro" id="IPR017871">
    <property type="entry name" value="ABC_transporter-like_CS"/>
</dbReference>
<dbReference type="CDD" id="cd03255">
    <property type="entry name" value="ABC_MJ0796_LolCDE_FtsE"/>
    <property type="match status" value="1"/>
</dbReference>
<dbReference type="KEGG" id="plig:NAG76_09025"/>
<dbReference type="FunFam" id="3.40.50.300:FF:000032">
    <property type="entry name" value="Export ABC transporter ATP-binding protein"/>
    <property type="match status" value="1"/>
</dbReference>
<evidence type="ECO:0000313" key="5">
    <source>
        <dbReference type="EMBL" id="URN96337.1"/>
    </source>
</evidence>
<sequence>MSAIEHTLTVNNVTKSFGVGTGQVKALQGVSLTLHKGEFVAVMGTSGSGKSTLLNIIAGLEKPNEGEVALHGIVHKDMFTEPAATQFRRENIGFIFQSFNLLYNISVEENIALPLLLDGTSKEIMAVKVAAMLERVGLTTWAKQRPFQLSGGQQQRVAIARALISEPPILLADEPTGNLDVNTSKDIMRVLVEMKEQLEQSILLVTHDPYIASYADRVLFFHDGHIVEQFSCQHDDTDIGQLLAIFQKVMGVRL</sequence>
<dbReference type="Proteomes" id="UP001056756">
    <property type="component" value="Chromosome"/>
</dbReference>
<gene>
    <name evidence="5" type="ORF">NAG76_09025</name>
</gene>
<evidence type="ECO:0000259" key="4">
    <source>
        <dbReference type="PROSITE" id="PS50893"/>
    </source>
</evidence>
<dbReference type="GO" id="GO:0005524">
    <property type="term" value="F:ATP binding"/>
    <property type="evidence" value="ECO:0007669"/>
    <property type="project" value="UniProtKB-KW"/>
</dbReference>
<keyword evidence="2" id="KW-0547">Nucleotide-binding</keyword>
<dbReference type="EMBL" id="CP097899">
    <property type="protein sequence ID" value="URN96337.1"/>
    <property type="molecule type" value="Genomic_DNA"/>
</dbReference>
<evidence type="ECO:0000256" key="3">
    <source>
        <dbReference type="ARBA" id="ARBA00022840"/>
    </source>
</evidence>